<keyword evidence="4 9" id="KW-0560">Oxidoreductase</keyword>
<keyword evidence="9" id="KW-0223">Dioxygenase</keyword>
<evidence type="ECO:0000313" key="9">
    <source>
        <dbReference type="EMBL" id="MEN2788081.1"/>
    </source>
</evidence>
<dbReference type="PROSITE" id="PS51296">
    <property type="entry name" value="RIESKE"/>
    <property type="match status" value="1"/>
</dbReference>
<keyword evidence="2" id="KW-0001">2Fe-2S</keyword>
<name>A0ABU9XX08_9SPHN</name>
<evidence type="ECO:0000256" key="1">
    <source>
        <dbReference type="ARBA" id="ARBA00001962"/>
    </source>
</evidence>
<dbReference type="CDD" id="cd03469">
    <property type="entry name" value="Rieske_RO_Alpha_N"/>
    <property type="match status" value="1"/>
</dbReference>
<dbReference type="Pfam" id="PF00355">
    <property type="entry name" value="Rieske"/>
    <property type="match status" value="1"/>
</dbReference>
<dbReference type="Gene3D" id="3.90.380.10">
    <property type="entry name" value="Naphthalene 1,2-dioxygenase Alpha Subunit, Chain A, domain 1"/>
    <property type="match status" value="1"/>
</dbReference>
<dbReference type="Proteomes" id="UP001419910">
    <property type="component" value="Unassembled WGS sequence"/>
</dbReference>
<evidence type="ECO:0000256" key="2">
    <source>
        <dbReference type="ARBA" id="ARBA00022714"/>
    </source>
</evidence>
<keyword evidence="3" id="KW-0479">Metal-binding</keyword>
<dbReference type="SUPFAM" id="SSF50022">
    <property type="entry name" value="ISP domain"/>
    <property type="match status" value="1"/>
</dbReference>
<keyword evidence="10" id="KW-1185">Reference proteome</keyword>
<evidence type="ECO:0000259" key="8">
    <source>
        <dbReference type="PROSITE" id="PS51296"/>
    </source>
</evidence>
<dbReference type="InterPro" id="IPR036922">
    <property type="entry name" value="Rieske_2Fe-2S_sf"/>
</dbReference>
<dbReference type="InterPro" id="IPR017941">
    <property type="entry name" value="Rieske_2Fe-2S"/>
</dbReference>
<keyword evidence="5" id="KW-0408">Iron</keyword>
<dbReference type="InterPro" id="IPR001663">
    <property type="entry name" value="Rng_hydr_dOase-A"/>
</dbReference>
<comment type="caution">
    <text evidence="9">The sequence shown here is derived from an EMBL/GenBank/DDBJ whole genome shotgun (WGS) entry which is preliminary data.</text>
</comment>
<protein>
    <submittedName>
        <fullName evidence="9">Aromatic ring-hydroxylating dioxygenase subunit alpha</fullName>
        <ecNumber evidence="9">1.14.13.-</ecNumber>
    </submittedName>
</protein>
<feature type="domain" description="Rieske" evidence="8">
    <location>
        <begin position="43"/>
        <end position="151"/>
    </location>
</feature>
<feature type="region of interest" description="Disordered" evidence="7">
    <location>
        <begin position="380"/>
        <end position="442"/>
    </location>
</feature>
<dbReference type="GO" id="GO:0051213">
    <property type="term" value="F:dioxygenase activity"/>
    <property type="evidence" value="ECO:0007669"/>
    <property type="project" value="UniProtKB-KW"/>
</dbReference>
<organism evidence="9 10">
    <name type="scientific">Sphingomonas oligophenolica</name>
    <dbReference type="NCBI Taxonomy" id="301154"/>
    <lineage>
        <taxon>Bacteria</taxon>
        <taxon>Pseudomonadati</taxon>
        <taxon>Pseudomonadota</taxon>
        <taxon>Alphaproteobacteria</taxon>
        <taxon>Sphingomonadales</taxon>
        <taxon>Sphingomonadaceae</taxon>
        <taxon>Sphingomonas</taxon>
    </lineage>
</organism>
<dbReference type="Pfam" id="PF00848">
    <property type="entry name" value="Ring_hydroxyl_A"/>
    <property type="match status" value="1"/>
</dbReference>
<reference evidence="9 10" key="1">
    <citation type="submission" date="2024-05" db="EMBL/GenBank/DDBJ databases">
        <authorList>
            <person name="Liu Q."/>
            <person name="Xin Y.-H."/>
        </authorList>
    </citation>
    <scope>NUCLEOTIDE SEQUENCE [LARGE SCALE GENOMIC DNA]</scope>
    <source>
        <strain evidence="9 10">CGMCC 1.10181</strain>
    </source>
</reference>
<dbReference type="InterPro" id="IPR015879">
    <property type="entry name" value="Ring_hydroxy_dOase_asu_C_dom"/>
</dbReference>
<accession>A0ABU9XX08</accession>
<keyword evidence="6" id="KW-0411">Iron-sulfur</keyword>
<dbReference type="PANTHER" id="PTHR43756:SF5">
    <property type="entry name" value="CHOLINE MONOOXYGENASE, CHLOROPLASTIC"/>
    <property type="match status" value="1"/>
</dbReference>
<sequence>MAHRFADMIEAPDPDADWSLPGWLYTDPEYFDVEMARVIRPSWQIVCHVSDIAGPGDYHTLDYIGESVIAIRGEDEGIRAFANVCRHRAMRLVEGPGGCAKKLVCPYHAWAYELDGRLTGVPMKADYPALDMARNGLAPVEVEIWNGFVFVRLEDDGGPSVAAMMAPYDHEIAPYRFEEMRTLSPVRLRERAVNWKNVGDNYSDNLHIPVAHAGLTRLFGKSYAIEAQPWVDKMSGYLADKPSNDRWERLYQAHLPRAAHLPEEQQRLWLYYKLWPNMAFDIYPDQVDFMQWLPLSPTTCVLREMAFALPDGRREMKLVRYANWRINRTVNAEDTWLITRVQQGMASQSYEVGPIGESEVCLRSFAKKIRTLIPEARLHRAPPPGWSATSSPSRLRVSGRSGSQPDLNDAGHRSPETGLGEGLSVVRQEQALPRPLPQVGGE</sequence>
<dbReference type="PRINTS" id="PR00090">
    <property type="entry name" value="RNGDIOXGNASE"/>
</dbReference>
<dbReference type="Gene3D" id="2.102.10.10">
    <property type="entry name" value="Rieske [2Fe-2S] iron-sulphur domain"/>
    <property type="match status" value="1"/>
</dbReference>
<dbReference type="RefSeq" id="WP_343887652.1">
    <property type="nucleotide sequence ID" value="NZ_BAAAEH010000005.1"/>
</dbReference>
<evidence type="ECO:0000256" key="6">
    <source>
        <dbReference type="ARBA" id="ARBA00023014"/>
    </source>
</evidence>
<dbReference type="EMBL" id="JBDIME010000001">
    <property type="protein sequence ID" value="MEN2788081.1"/>
    <property type="molecule type" value="Genomic_DNA"/>
</dbReference>
<gene>
    <name evidence="9" type="ORF">ABC974_00430</name>
</gene>
<dbReference type="PANTHER" id="PTHR43756">
    <property type="entry name" value="CHOLINE MONOOXYGENASE, CHLOROPLASTIC"/>
    <property type="match status" value="1"/>
</dbReference>
<evidence type="ECO:0000256" key="3">
    <source>
        <dbReference type="ARBA" id="ARBA00022723"/>
    </source>
</evidence>
<evidence type="ECO:0000256" key="7">
    <source>
        <dbReference type="SAM" id="MobiDB-lite"/>
    </source>
</evidence>
<dbReference type="CDD" id="cd00680">
    <property type="entry name" value="RHO_alpha_C"/>
    <property type="match status" value="1"/>
</dbReference>
<evidence type="ECO:0000256" key="4">
    <source>
        <dbReference type="ARBA" id="ARBA00023002"/>
    </source>
</evidence>
<evidence type="ECO:0000256" key="5">
    <source>
        <dbReference type="ARBA" id="ARBA00023004"/>
    </source>
</evidence>
<comment type="cofactor">
    <cofactor evidence="1">
        <name>Fe cation</name>
        <dbReference type="ChEBI" id="CHEBI:24875"/>
    </cofactor>
</comment>
<dbReference type="EC" id="1.14.13.-" evidence="9"/>
<evidence type="ECO:0000313" key="10">
    <source>
        <dbReference type="Proteomes" id="UP001419910"/>
    </source>
</evidence>
<proteinExistence type="predicted"/>
<dbReference type="SUPFAM" id="SSF55961">
    <property type="entry name" value="Bet v1-like"/>
    <property type="match status" value="1"/>
</dbReference>